<dbReference type="AlphaFoldDB" id="A0A016WIB8"/>
<accession>A0A016WIB8</accession>
<dbReference type="STRING" id="53326.A0A016WIB8"/>
<evidence type="ECO:0000313" key="3">
    <source>
        <dbReference type="Proteomes" id="UP000024635"/>
    </source>
</evidence>
<keyword evidence="3" id="KW-1185">Reference proteome</keyword>
<reference evidence="3" key="1">
    <citation type="journal article" date="2015" name="Nat. Genet.">
        <title>The genome and transcriptome of the zoonotic hookworm Ancylostoma ceylanicum identify infection-specific gene families.</title>
        <authorList>
            <person name="Schwarz E.M."/>
            <person name="Hu Y."/>
            <person name="Antoshechkin I."/>
            <person name="Miller M.M."/>
            <person name="Sternberg P.W."/>
            <person name="Aroian R.V."/>
        </authorList>
    </citation>
    <scope>NUCLEOTIDE SEQUENCE</scope>
    <source>
        <strain evidence="3">HY135</strain>
    </source>
</reference>
<feature type="region of interest" description="Disordered" evidence="1">
    <location>
        <begin position="282"/>
        <end position="308"/>
    </location>
</feature>
<dbReference type="SUPFAM" id="SSF54631">
    <property type="entry name" value="CBS-domain pair"/>
    <property type="match status" value="1"/>
</dbReference>
<dbReference type="EMBL" id="JARK01000297">
    <property type="protein sequence ID" value="EYC38768.1"/>
    <property type="molecule type" value="Genomic_DNA"/>
</dbReference>
<dbReference type="OrthoDB" id="5353557at2759"/>
<dbReference type="InterPro" id="IPR046342">
    <property type="entry name" value="CBS_dom_sf"/>
</dbReference>
<dbReference type="Proteomes" id="UP000024635">
    <property type="component" value="Unassembled WGS sequence"/>
</dbReference>
<evidence type="ECO:0008006" key="4">
    <source>
        <dbReference type="Google" id="ProtNLM"/>
    </source>
</evidence>
<evidence type="ECO:0000256" key="1">
    <source>
        <dbReference type="SAM" id="MobiDB-lite"/>
    </source>
</evidence>
<protein>
    <recommendedName>
        <fullName evidence="4">CBS domain-containing protein</fullName>
    </recommendedName>
</protein>
<dbReference type="Gene3D" id="3.10.580.10">
    <property type="entry name" value="CBS-domain"/>
    <property type="match status" value="1"/>
</dbReference>
<organism evidence="2 3">
    <name type="scientific">Ancylostoma ceylanicum</name>
    <dbReference type="NCBI Taxonomy" id="53326"/>
    <lineage>
        <taxon>Eukaryota</taxon>
        <taxon>Metazoa</taxon>
        <taxon>Ecdysozoa</taxon>
        <taxon>Nematoda</taxon>
        <taxon>Chromadorea</taxon>
        <taxon>Rhabditida</taxon>
        <taxon>Rhabditina</taxon>
        <taxon>Rhabditomorpha</taxon>
        <taxon>Strongyloidea</taxon>
        <taxon>Ancylostomatidae</taxon>
        <taxon>Ancylostomatinae</taxon>
        <taxon>Ancylostoma</taxon>
    </lineage>
</organism>
<sequence length="308" mass="35555">MLMFTMKDLATMTIDHRWTVQQVIGQIDPARTQMRFVLAAQKGESVMQEMMKGEHHLCAVIRFSYSRYKVVGLITFEDVIEEVFGDIEDDSDKMWNSRRAGIHKDQETLEWFRQTEWEKRTGLNVNATLKLIQSVFAVCPLFATLGYNILRMKELLNVNKVMFAEEDEIIKPYGERKMLIFFNGSISVHSGGRTTIWRLDANRADFRPYIWGKSLMKRLFKRRLQALSCLGEPLGQRVTPVFAEIRCLTRAGYFLINSTDILEGLREPEEIGYELRRQQNASTIGSREEIDTPLGTRLSRGGSLSRAL</sequence>
<comment type="caution">
    <text evidence="2">The sequence shown here is derived from an EMBL/GenBank/DDBJ whole genome shotgun (WGS) entry which is preliminary data.</text>
</comment>
<proteinExistence type="predicted"/>
<name>A0A016WIB8_9BILA</name>
<gene>
    <name evidence="2" type="primary">Acey_s0697.g1614</name>
    <name evidence="2" type="ORF">Y032_0697g1614</name>
</gene>
<evidence type="ECO:0000313" key="2">
    <source>
        <dbReference type="EMBL" id="EYC38768.1"/>
    </source>
</evidence>